<evidence type="ECO:0000313" key="5">
    <source>
        <dbReference type="Proteomes" id="UP000694388"/>
    </source>
</evidence>
<evidence type="ECO:0000313" key="4">
    <source>
        <dbReference type="Ensembl" id="ENSEBUP00000006404.1"/>
    </source>
</evidence>
<dbReference type="Proteomes" id="UP000694388">
    <property type="component" value="Unplaced"/>
</dbReference>
<dbReference type="Pfam" id="PF00620">
    <property type="entry name" value="RhoGAP"/>
    <property type="match status" value="1"/>
</dbReference>
<keyword evidence="1" id="KW-0343">GTPase activation</keyword>
<dbReference type="PANTHER" id="PTHR14963:SF1">
    <property type="entry name" value="RHO GTPASE-ACTIVATING PROTEIN CONUNDRUM"/>
    <property type="match status" value="1"/>
</dbReference>
<dbReference type="GO" id="GO:0007165">
    <property type="term" value="P:signal transduction"/>
    <property type="evidence" value="ECO:0007669"/>
    <property type="project" value="InterPro"/>
</dbReference>
<keyword evidence="5" id="KW-1185">Reference proteome</keyword>
<feature type="region of interest" description="Disordered" evidence="2">
    <location>
        <begin position="1"/>
        <end position="34"/>
    </location>
</feature>
<dbReference type="InterPro" id="IPR008936">
    <property type="entry name" value="Rho_GTPase_activation_prot"/>
</dbReference>
<dbReference type="GO" id="GO:0005737">
    <property type="term" value="C:cytoplasm"/>
    <property type="evidence" value="ECO:0007669"/>
    <property type="project" value="TreeGrafter"/>
</dbReference>
<proteinExistence type="predicted"/>
<dbReference type="InterPro" id="IPR057323">
    <property type="entry name" value="RHG40/28/18_ubiquitin"/>
</dbReference>
<sequence>MATSSPSSPLPEDDAVIRESRMSTQESGLKHATSHGSLDELNVNEFWNEVDAITESCQGIAVEDAGIICPADDEEEQERWLEETGLSILVSGSEEGLGDAKALLSTLSHAQTDTVRRRINTYHQTMRKKNKHHVRDVRDIFDAPEDAGSDYFGTEVQPISEDHKNEQEPQPGEMRDVGVSLHVPSIEDSLCLDVPFSEDAANRKHKENDQLHSLLANKRLARRRGMLGRTRLGLLSAQDMKKVHRLILIELTAFLDSLGIEFVSGKPGRARQRDSRIFGVPLTTLLEHDQKISQKVKIPLFLQDLLTHLEVTSLDTEGIFRISGSTSRVKSLRQEVETRFYDSGLDWDGIQAHDAASLLKLFLRELPHPLLTAEYLHTFTSLEYIKCQRQRLQALNLLIILLPEANRDILKALLELLAKVVEHEDQTRMGLGNVALVMAPNLFMPQSSVILPRKTCDLHTVPGCVGLMHLLLKHQEMLWMVPGFILRQLRELNDMTNKRPHLKERGMRMFLKLARLDKEKKGDKKETEGLPYLIRVHAPKFNKVSMMIQLDDCLLVGDVITRFLQDSDLNQKRLYCLHEVGGNIGDQCLHKQMNMKAIYEENPNAEWIIKPGH</sequence>
<organism evidence="4 5">
    <name type="scientific">Eptatretus burgeri</name>
    <name type="common">Inshore hagfish</name>
    <dbReference type="NCBI Taxonomy" id="7764"/>
    <lineage>
        <taxon>Eukaryota</taxon>
        <taxon>Metazoa</taxon>
        <taxon>Chordata</taxon>
        <taxon>Craniata</taxon>
        <taxon>Vertebrata</taxon>
        <taxon>Cyclostomata</taxon>
        <taxon>Myxini</taxon>
        <taxon>Myxiniformes</taxon>
        <taxon>Myxinidae</taxon>
        <taxon>Eptatretinae</taxon>
        <taxon>Eptatretus</taxon>
    </lineage>
</organism>
<dbReference type="Pfam" id="PF25442">
    <property type="entry name" value="Ubiquitin_RHG40_C"/>
    <property type="match status" value="1"/>
</dbReference>
<reference evidence="4" key="2">
    <citation type="submission" date="2025-09" db="UniProtKB">
        <authorList>
            <consortium name="Ensembl"/>
        </authorList>
    </citation>
    <scope>IDENTIFICATION</scope>
</reference>
<dbReference type="Ensembl" id="ENSEBUT00000006860.1">
    <property type="protein sequence ID" value="ENSEBUP00000006404.1"/>
    <property type="gene ID" value="ENSEBUG00000004235.1"/>
</dbReference>
<dbReference type="Gene3D" id="1.10.555.10">
    <property type="entry name" value="Rho GTPase activation protein"/>
    <property type="match status" value="1"/>
</dbReference>
<accession>A0A8C4NGM8</accession>
<dbReference type="GeneTree" id="ENSGT00940000157142"/>
<name>A0A8C4NGM8_EPTBU</name>
<dbReference type="GO" id="GO:0005096">
    <property type="term" value="F:GTPase activator activity"/>
    <property type="evidence" value="ECO:0007669"/>
    <property type="project" value="UniProtKB-KW"/>
</dbReference>
<dbReference type="GO" id="GO:0030833">
    <property type="term" value="P:regulation of actin filament polymerization"/>
    <property type="evidence" value="ECO:0007669"/>
    <property type="project" value="TreeGrafter"/>
</dbReference>
<dbReference type="SMART" id="SM00324">
    <property type="entry name" value="RhoGAP"/>
    <property type="match status" value="1"/>
</dbReference>
<dbReference type="PANTHER" id="PTHR14963">
    <property type="entry name" value="RHO GTPASE ACTIVATING PROTEIN 18,19-RELATED"/>
    <property type="match status" value="1"/>
</dbReference>
<evidence type="ECO:0000259" key="3">
    <source>
        <dbReference type="PROSITE" id="PS50238"/>
    </source>
</evidence>
<dbReference type="AlphaFoldDB" id="A0A8C4NGM8"/>
<dbReference type="GO" id="GO:0051056">
    <property type="term" value="P:regulation of small GTPase mediated signal transduction"/>
    <property type="evidence" value="ECO:0007669"/>
    <property type="project" value="TreeGrafter"/>
</dbReference>
<evidence type="ECO:0000256" key="2">
    <source>
        <dbReference type="SAM" id="MobiDB-lite"/>
    </source>
</evidence>
<dbReference type="InterPro" id="IPR000198">
    <property type="entry name" value="RhoGAP_dom"/>
</dbReference>
<dbReference type="PROSITE" id="PS50238">
    <property type="entry name" value="RHOGAP"/>
    <property type="match status" value="1"/>
</dbReference>
<dbReference type="SUPFAM" id="SSF48350">
    <property type="entry name" value="GTPase activation domain, GAP"/>
    <property type="match status" value="1"/>
</dbReference>
<protein>
    <submittedName>
        <fullName evidence="4">Rho GTPase activating protein 18</fullName>
    </submittedName>
</protein>
<feature type="domain" description="Rho-GAP" evidence="3">
    <location>
        <begin position="280"/>
        <end position="479"/>
    </location>
</feature>
<evidence type="ECO:0000256" key="1">
    <source>
        <dbReference type="ARBA" id="ARBA00022468"/>
    </source>
</evidence>
<reference evidence="4" key="1">
    <citation type="submission" date="2025-08" db="UniProtKB">
        <authorList>
            <consortium name="Ensembl"/>
        </authorList>
    </citation>
    <scope>IDENTIFICATION</scope>
</reference>